<feature type="transmembrane region" description="Helical" evidence="8">
    <location>
        <begin position="84"/>
        <end position="104"/>
    </location>
</feature>
<name>A0A841EP93_9BACT</name>
<evidence type="ECO:0000313" key="9">
    <source>
        <dbReference type="EMBL" id="MBB6004736.1"/>
    </source>
</evidence>
<accession>A0A841EP93</accession>
<dbReference type="PANTHER" id="PTHR43829">
    <property type="entry name" value="AQUAPORIN OR AQUAGLYCEROPORIN RELATED"/>
    <property type="match status" value="1"/>
</dbReference>
<gene>
    <name evidence="9" type="ORF">HNP25_003406</name>
</gene>
<dbReference type="SUPFAM" id="SSF81338">
    <property type="entry name" value="Aquaporin-like"/>
    <property type="match status" value="1"/>
</dbReference>
<evidence type="ECO:0000256" key="2">
    <source>
        <dbReference type="ARBA" id="ARBA00006175"/>
    </source>
</evidence>
<dbReference type="InterPro" id="IPR022357">
    <property type="entry name" value="MIP_CS"/>
</dbReference>
<dbReference type="AlphaFoldDB" id="A0A841EP93"/>
<dbReference type="RefSeq" id="WP_184135934.1">
    <property type="nucleotide sequence ID" value="NZ_JACHKT010000028.1"/>
</dbReference>
<dbReference type="Proteomes" id="UP000524404">
    <property type="component" value="Unassembled WGS sequence"/>
</dbReference>
<protein>
    <submittedName>
        <fullName evidence="9">Glycerol uptake facilitator protein</fullName>
    </submittedName>
</protein>
<evidence type="ECO:0000256" key="3">
    <source>
        <dbReference type="ARBA" id="ARBA00022448"/>
    </source>
</evidence>
<feature type="transmembrane region" description="Helical" evidence="8">
    <location>
        <begin position="35"/>
        <end position="56"/>
    </location>
</feature>
<comment type="similarity">
    <text evidence="2 7">Belongs to the MIP/aquaporin (TC 1.A.8) family.</text>
</comment>
<dbReference type="InterPro" id="IPR023271">
    <property type="entry name" value="Aquaporin-like"/>
</dbReference>
<dbReference type="InterPro" id="IPR000425">
    <property type="entry name" value="MIP"/>
</dbReference>
<keyword evidence="3 7" id="KW-0813">Transport</keyword>
<dbReference type="Pfam" id="PF00230">
    <property type="entry name" value="MIP"/>
    <property type="match status" value="1"/>
</dbReference>
<dbReference type="Gene3D" id="1.20.1080.10">
    <property type="entry name" value="Glycerol uptake facilitator protein"/>
    <property type="match status" value="1"/>
</dbReference>
<dbReference type="EMBL" id="JACHKT010000028">
    <property type="protein sequence ID" value="MBB6004736.1"/>
    <property type="molecule type" value="Genomic_DNA"/>
</dbReference>
<dbReference type="PANTHER" id="PTHR43829:SF9">
    <property type="entry name" value="AQUAPORIN-9"/>
    <property type="match status" value="1"/>
</dbReference>
<keyword evidence="6 8" id="KW-0472">Membrane</keyword>
<evidence type="ECO:0000256" key="5">
    <source>
        <dbReference type="ARBA" id="ARBA00022989"/>
    </source>
</evidence>
<feature type="transmembrane region" description="Helical" evidence="8">
    <location>
        <begin position="211"/>
        <end position="233"/>
    </location>
</feature>
<dbReference type="GO" id="GO:0005886">
    <property type="term" value="C:plasma membrane"/>
    <property type="evidence" value="ECO:0007669"/>
    <property type="project" value="TreeGrafter"/>
</dbReference>
<evidence type="ECO:0000256" key="8">
    <source>
        <dbReference type="SAM" id="Phobius"/>
    </source>
</evidence>
<comment type="subcellular location">
    <subcellularLocation>
        <location evidence="1">Membrane</location>
        <topology evidence="1">Multi-pass membrane protein</topology>
    </subcellularLocation>
</comment>
<dbReference type="InterPro" id="IPR050363">
    <property type="entry name" value="MIP/Aquaporin"/>
</dbReference>
<organism evidence="9 10">
    <name type="scientific">Arcicella rosea</name>
    <dbReference type="NCBI Taxonomy" id="502909"/>
    <lineage>
        <taxon>Bacteria</taxon>
        <taxon>Pseudomonadati</taxon>
        <taxon>Bacteroidota</taxon>
        <taxon>Cytophagia</taxon>
        <taxon>Cytophagales</taxon>
        <taxon>Flectobacillaceae</taxon>
        <taxon>Arcicella</taxon>
    </lineage>
</organism>
<evidence type="ECO:0000313" key="10">
    <source>
        <dbReference type="Proteomes" id="UP000524404"/>
    </source>
</evidence>
<feature type="transmembrane region" description="Helical" evidence="8">
    <location>
        <begin position="136"/>
        <end position="156"/>
    </location>
</feature>
<keyword evidence="4 7" id="KW-0812">Transmembrane</keyword>
<evidence type="ECO:0000256" key="7">
    <source>
        <dbReference type="RuleBase" id="RU000477"/>
    </source>
</evidence>
<dbReference type="PROSITE" id="PS00221">
    <property type="entry name" value="MIP"/>
    <property type="match status" value="1"/>
</dbReference>
<keyword evidence="5 8" id="KW-1133">Transmembrane helix</keyword>
<proteinExistence type="inferred from homology"/>
<evidence type="ECO:0000256" key="4">
    <source>
        <dbReference type="ARBA" id="ARBA00022692"/>
    </source>
</evidence>
<evidence type="ECO:0000256" key="1">
    <source>
        <dbReference type="ARBA" id="ARBA00004141"/>
    </source>
</evidence>
<comment type="caution">
    <text evidence="9">The sequence shown here is derived from an EMBL/GenBank/DDBJ whole genome shotgun (WGS) entry which is preliminary data.</text>
</comment>
<reference evidence="9 10" key="1">
    <citation type="submission" date="2020-08" db="EMBL/GenBank/DDBJ databases">
        <title>Functional genomics of gut bacteria from endangered species of beetles.</title>
        <authorList>
            <person name="Carlos-Shanley C."/>
        </authorList>
    </citation>
    <scope>NUCLEOTIDE SEQUENCE [LARGE SCALE GENOMIC DNA]</scope>
    <source>
        <strain evidence="9 10">S00070</strain>
    </source>
</reference>
<keyword evidence="10" id="KW-1185">Reference proteome</keyword>
<sequence length="234" mass="23842">MNSALLGEFVGTAVLIFLGNGVVATVLLKGSKGENGGWISITAGWAFAVMMGIFVATKFGSPAAHLNPAVTIAEAVKSGDWSNALGFILAQILGAALGGTLVWLQYLPHWAITEDKGLKLACFSTAPAIRNPFANVLAELLATAIAIIALGSFGSIETGLGPFVVGILVWSVGLSLGGATGYAINPARDLGPRIAHAILPIAGKGTSDWSYAWVPIVGPILGAVLGALVLNAIQ</sequence>
<feature type="transmembrane region" description="Helical" evidence="8">
    <location>
        <begin position="6"/>
        <end position="28"/>
    </location>
</feature>
<evidence type="ECO:0000256" key="6">
    <source>
        <dbReference type="ARBA" id="ARBA00023136"/>
    </source>
</evidence>
<dbReference type="GO" id="GO:0015254">
    <property type="term" value="F:glycerol channel activity"/>
    <property type="evidence" value="ECO:0007669"/>
    <property type="project" value="TreeGrafter"/>
</dbReference>
<dbReference type="PRINTS" id="PR00783">
    <property type="entry name" value="MINTRINSICP"/>
</dbReference>
<feature type="transmembrane region" description="Helical" evidence="8">
    <location>
        <begin position="162"/>
        <end position="184"/>
    </location>
</feature>